<comment type="caution">
    <text evidence="1">The sequence shown here is derived from an EMBL/GenBank/DDBJ whole genome shotgun (WGS) entry which is preliminary data.</text>
</comment>
<sequence length="88" mass="9805">MLRPSKLTGQSIESQYFVDTSTIESGQKGLEEALHNWYRTDSLQFGSGACRNPHSVMIPSNEGLRGLRSGHHNKIVEIAEYAGKFLPE</sequence>
<organism evidence="1 2">
    <name type="scientific">Nepenthes gracilis</name>
    <name type="common">Slender pitcher plant</name>
    <dbReference type="NCBI Taxonomy" id="150966"/>
    <lineage>
        <taxon>Eukaryota</taxon>
        <taxon>Viridiplantae</taxon>
        <taxon>Streptophyta</taxon>
        <taxon>Embryophyta</taxon>
        <taxon>Tracheophyta</taxon>
        <taxon>Spermatophyta</taxon>
        <taxon>Magnoliopsida</taxon>
        <taxon>eudicotyledons</taxon>
        <taxon>Gunneridae</taxon>
        <taxon>Pentapetalae</taxon>
        <taxon>Caryophyllales</taxon>
        <taxon>Nepenthaceae</taxon>
        <taxon>Nepenthes</taxon>
    </lineage>
</organism>
<evidence type="ECO:0000313" key="1">
    <source>
        <dbReference type="EMBL" id="GMH11212.1"/>
    </source>
</evidence>
<reference evidence="1" key="1">
    <citation type="submission" date="2023-05" db="EMBL/GenBank/DDBJ databases">
        <title>Nepenthes gracilis genome sequencing.</title>
        <authorList>
            <person name="Fukushima K."/>
        </authorList>
    </citation>
    <scope>NUCLEOTIDE SEQUENCE</scope>
    <source>
        <strain evidence="1">SING2019-196</strain>
    </source>
</reference>
<accession>A0AAD3SHE5</accession>
<dbReference type="EMBL" id="BSYO01000010">
    <property type="protein sequence ID" value="GMH11212.1"/>
    <property type="molecule type" value="Genomic_DNA"/>
</dbReference>
<gene>
    <name evidence="1" type="ORF">Nepgr_013053</name>
</gene>
<name>A0AAD3SHE5_NEPGR</name>
<keyword evidence="2" id="KW-1185">Reference proteome</keyword>
<dbReference type="Proteomes" id="UP001279734">
    <property type="component" value="Unassembled WGS sequence"/>
</dbReference>
<protein>
    <submittedName>
        <fullName evidence="1">Uncharacterized protein</fullName>
    </submittedName>
</protein>
<proteinExistence type="predicted"/>
<dbReference type="AlphaFoldDB" id="A0AAD3SHE5"/>
<evidence type="ECO:0000313" key="2">
    <source>
        <dbReference type="Proteomes" id="UP001279734"/>
    </source>
</evidence>